<dbReference type="InterPro" id="IPR002737">
    <property type="entry name" value="MEMO1_fam"/>
</dbReference>
<dbReference type="Proteomes" id="UP001165079">
    <property type="component" value="Unassembled WGS sequence"/>
</dbReference>
<dbReference type="AlphaFoldDB" id="A0A9W6SJX4"/>
<proteinExistence type="inferred from homology"/>
<evidence type="ECO:0000313" key="3">
    <source>
        <dbReference type="Proteomes" id="UP001165079"/>
    </source>
</evidence>
<dbReference type="PANTHER" id="PTHR11060:SF0">
    <property type="entry name" value="PROTEIN MEMO1"/>
    <property type="match status" value="1"/>
</dbReference>
<dbReference type="Gene3D" id="3.40.830.10">
    <property type="entry name" value="LigB-like"/>
    <property type="match status" value="1"/>
</dbReference>
<comment type="similarity">
    <text evidence="1">Belongs to the MEMO1 family.</text>
</comment>
<reference evidence="2" key="1">
    <citation type="submission" date="2023-03" db="EMBL/GenBank/DDBJ databases">
        <title>Actinorhabdospora filicis NBRC 111898.</title>
        <authorList>
            <person name="Ichikawa N."/>
            <person name="Sato H."/>
            <person name="Tonouchi N."/>
        </authorList>
    </citation>
    <scope>NUCLEOTIDE SEQUENCE</scope>
    <source>
        <strain evidence="2">NBRC 111898</strain>
    </source>
</reference>
<sequence length="260" mass="28073">MTDDRPSAVAGRFYPGEPNQLRTAIRRMLARIELPAGEPLAPAYVVPHAGYRFSGPVASHVYARLREHKGSVGRVVIIGPSHFSRLEGVAASPAATWSTPLGTVMITAVPDGIPADAEPHAREHALEVQIPFLQEVLGDVPVTPIAVGVSAAEDIADVLDAVVGASRDTIVLCSTDFSHYHPQDVARELDRRTAQAVCDLDYSRIKVGDACGVFALRGLVAWAARHRYLPRRLDLRNSGDTFGNPERVVGYPAFALEEAR</sequence>
<dbReference type="NCBIfam" id="TIGR04336">
    <property type="entry name" value="AmmeMemoSam_B"/>
    <property type="match status" value="1"/>
</dbReference>
<comment type="caution">
    <text evidence="2">The sequence shown here is derived from an EMBL/GenBank/DDBJ whole genome shotgun (WGS) entry which is preliminary data.</text>
</comment>
<dbReference type="RefSeq" id="WP_285662471.1">
    <property type="nucleotide sequence ID" value="NZ_BSTX01000001.1"/>
</dbReference>
<gene>
    <name evidence="2" type="ORF">Afil01_21600</name>
</gene>
<protein>
    <submittedName>
        <fullName evidence="2">MEMO1 family protein</fullName>
    </submittedName>
</protein>
<dbReference type="EMBL" id="BSTX01000001">
    <property type="protein sequence ID" value="GLZ77353.1"/>
    <property type="molecule type" value="Genomic_DNA"/>
</dbReference>
<evidence type="ECO:0000256" key="1">
    <source>
        <dbReference type="ARBA" id="ARBA00006315"/>
    </source>
</evidence>
<organism evidence="2 3">
    <name type="scientific">Actinorhabdospora filicis</name>
    <dbReference type="NCBI Taxonomy" id="1785913"/>
    <lineage>
        <taxon>Bacteria</taxon>
        <taxon>Bacillati</taxon>
        <taxon>Actinomycetota</taxon>
        <taxon>Actinomycetes</taxon>
        <taxon>Micromonosporales</taxon>
        <taxon>Micromonosporaceae</taxon>
        <taxon>Actinorhabdospora</taxon>
    </lineage>
</organism>
<dbReference type="CDD" id="cd07361">
    <property type="entry name" value="MEMO_like"/>
    <property type="match status" value="1"/>
</dbReference>
<accession>A0A9W6SJX4</accession>
<evidence type="ECO:0000313" key="2">
    <source>
        <dbReference type="EMBL" id="GLZ77353.1"/>
    </source>
</evidence>
<name>A0A9W6SJX4_9ACTN</name>
<keyword evidence="3" id="KW-1185">Reference proteome</keyword>
<dbReference type="PANTHER" id="PTHR11060">
    <property type="entry name" value="PROTEIN MEMO1"/>
    <property type="match status" value="1"/>
</dbReference>
<dbReference type="Pfam" id="PF01875">
    <property type="entry name" value="Memo"/>
    <property type="match status" value="1"/>
</dbReference>